<name>A0A1E3SMG6_MYCIE</name>
<organism evidence="1 2">
    <name type="scientific">Mycobacterium intermedium</name>
    <dbReference type="NCBI Taxonomy" id="28445"/>
    <lineage>
        <taxon>Bacteria</taxon>
        <taxon>Bacillati</taxon>
        <taxon>Actinomycetota</taxon>
        <taxon>Actinomycetes</taxon>
        <taxon>Mycobacteriales</taxon>
        <taxon>Mycobacteriaceae</taxon>
        <taxon>Mycobacterium</taxon>
        <taxon>Mycobacterium simiae complex</taxon>
    </lineage>
</organism>
<dbReference type="PANTHER" id="PTHR42877">
    <property type="entry name" value="L-ORNITHINE N(5)-MONOOXYGENASE-RELATED"/>
    <property type="match status" value="1"/>
</dbReference>
<dbReference type="InterPro" id="IPR051209">
    <property type="entry name" value="FAD-bind_Monooxygenase_sf"/>
</dbReference>
<protein>
    <submittedName>
        <fullName evidence="1">4-hydroxyacetophenone monooxygenase</fullName>
    </submittedName>
</protein>
<dbReference type="Pfam" id="PF13738">
    <property type="entry name" value="Pyr_redox_3"/>
    <property type="match status" value="1"/>
</dbReference>
<dbReference type="Proteomes" id="UP000192739">
    <property type="component" value="Unassembled WGS sequence"/>
</dbReference>
<dbReference type="STRING" id="28445.BHQ20_00480"/>
<gene>
    <name evidence="1" type="ORF">BST27_09220</name>
</gene>
<dbReference type="OrthoDB" id="5168853at2"/>
<dbReference type="InterPro" id="IPR036188">
    <property type="entry name" value="FAD/NAD-bd_sf"/>
</dbReference>
<comment type="caution">
    <text evidence="1">The sequence shown here is derived from an EMBL/GenBank/DDBJ whole genome shotgun (WGS) entry which is preliminary data.</text>
</comment>
<dbReference type="AlphaFoldDB" id="A0A1E3SMG6"/>
<evidence type="ECO:0000313" key="1">
    <source>
        <dbReference type="EMBL" id="ORB07730.1"/>
    </source>
</evidence>
<accession>A0A1E3SMG6</accession>
<sequence>MTRRAGQSPTFTTLIIGAGLSGLGAAIKLIRRGITDIVVLERADEVGGTWRDNTYPGVACDVPSLLYSYSFEQNPNWSQTYSSGAEIQQYIQDVVAKRGVRKYIRFNQNVRAITWDEDQQLWLVQTHTTTYRARTVIASYGPLATPALPRIEGIDTFGGTIIHTGRWDHDYDFTDKTVAVIGTGSTAVQVIPELVRLAGKVRVFQRTAGWVLPRSNMPTPPGVSAVFSHVPLTQRAFRSLMLGVSESAALAIVWNTALTTMLELAAKAYLVQAVDDRWLRRRLTPNFRPGCKRMLISSDYYPALQAPNCELITWPIARICETGILTCEGIEHTADVIVCATGYEVTKTAPPIKIVGQGGRTLNEEWRKGAFAYKSVNVAGYPNLFFTFGPNSGPGHTSALVYMEAEIDYAVKMIRLMKRLGLTSIAVRPEAQHAYRQWVQKRLVKTTWNSGGCDSWYLTEDGFNATMFPGFAATFQKLLGDIDLHDYVATRQSCKVTAVG</sequence>
<dbReference type="PANTHER" id="PTHR42877:SF4">
    <property type="entry name" value="FAD_NAD(P)-BINDING DOMAIN-CONTAINING PROTEIN-RELATED"/>
    <property type="match status" value="1"/>
</dbReference>
<dbReference type="EMBL" id="MVHT01000018">
    <property type="protein sequence ID" value="ORB07730.1"/>
    <property type="molecule type" value="Genomic_DNA"/>
</dbReference>
<proteinExistence type="predicted"/>
<keyword evidence="2" id="KW-1185">Reference proteome</keyword>
<keyword evidence="1" id="KW-0560">Oxidoreductase</keyword>
<dbReference type="SUPFAM" id="SSF51905">
    <property type="entry name" value="FAD/NAD(P)-binding domain"/>
    <property type="match status" value="2"/>
</dbReference>
<evidence type="ECO:0000313" key="2">
    <source>
        <dbReference type="Proteomes" id="UP000192739"/>
    </source>
</evidence>
<dbReference type="Gene3D" id="3.50.50.60">
    <property type="entry name" value="FAD/NAD(P)-binding domain"/>
    <property type="match status" value="2"/>
</dbReference>
<dbReference type="PRINTS" id="PR00469">
    <property type="entry name" value="PNDRDTASEII"/>
</dbReference>
<reference evidence="1 2" key="1">
    <citation type="submission" date="2017-02" db="EMBL/GenBank/DDBJ databases">
        <title>The new phylogeny of genus Mycobacterium.</title>
        <authorList>
            <person name="Tortoli E."/>
            <person name="Trovato A."/>
            <person name="Cirillo D.M."/>
        </authorList>
    </citation>
    <scope>NUCLEOTIDE SEQUENCE [LARGE SCALE GENOMIC DNA]</scope>
    <source>
        <strain evidence="1 2">DSM 44049</strain>
    </source>
</reference>
<keyword evidence="1" id="KW-0503">Monooxygenase</keyword>
<dbReference type="RefSeq" id="WP_069417123.1">
    <property type="nucleotide sequence ID" value="NZ_CBCRZH010000001.1"/>
</dbReference>
<dbReference type="GO" id="GO:0004497">
    <property type="term" value="F:monooxygenase activity"/>
    <property type="evidence" value="ECO:0007669"/>
    <property type="project" value="UniProtKB-KW"/>
</dbReference>